<feature type="compositionally biased region" description="Basic residues" evidence="11">
    <location>
        <begin position="71"/>
        <end position="81"/>
    </location>
</feature>
<keyword evidence="8 10" id="KW-0539">Nucleus</keyword>
<dbReference type="SMART" id="SM00252">
    <property type="entry name" value="SH2"/>
    <property type="match status" value="1"/>
</dbReference>
<dbReference type="FunFam" id="1.10.10.2740:FF:000002">
    <property type="entry name" value="Transcription elongation factor Spt6"/>
    <property type="match status" value="1"/>
</dbReference>
<dbReference type="PIRSF" id="PIRSF036947">
    <property type="entry name" value="Spt6"/>
    <property type="match status" value="1"/>
</dbReference>
<dbReference type="InterPro" id="IPR028083">
    <property type="entry name" value="Spt6_acidic_N_dom"/>
</dbReference>
<dbReference type="SUPFAM" id="SSF158832">
    <property type="entry name" value="Tex N-terminal region-like"/>
    <property type="match status" value="1"/>
</dbReference>
<dbReference type="InterPro" id="IPR035018">
    <property type="entry name" value="Spt6_SH2_C"/>
</dbReference>
<evidence type="ECO:0000256" key="1">
    <source>
        <dbReference type="ARBA" id="ARBA00004123"/>
    </source>
</evidence>
<comment type="subcellular location">
    <subcellularLocation>
        <location evidence="2">Chromosome</location>
    </subcellularLocation>
    <subcellularLocation>
        <location evidence="1 10">Nucleus</location>
    </subcellularLocation>
</comment>
<feature type="compositionally biased region" description="Acidic residues" evidence="11">
    <location>
        <begin position="13"/>
        <end position="26"/>
    </location>
</feature>
<dbReference type="SUPFAM" id="SSF55550">
    <property type="entry name" value="SH2 domain"/>
    <property type="match status" value="1"/>
</dbReference>
<dbReference type="GO" id="GO:0003746">
    <property type="term" value="F:translation elongation factor activity"/>
    <property type="evidence" value="ECO:0007669"/>
    <property type="project" value="UniProtKB-KW"/>
</dbReference>
<dbReference type="FunFam" id="3.30.505.10:FF:000056">
    <property type="entry name" value="Transcription elongation factor Spt6"/>
    <property type="match status" value="1"/>
</dbReference>
<dbReference type="InterPro" id="IPR032706">
    <property type="entry name" value="Spt6_HHH"/>
</dbReference>
<feature type="compositionally biased region" description="Acidic residues" evidence="11">
    <location>
        <begin position="85"/>
        <end position="96"/>
    </location>
</feature>
<dbReference type="OrthoDB" id="995477at2759"/>
<feature type="compositionally biased region" description="Basic residues" evidence="11">
    <location>
        <begin position="105"/>
        <end position="117"/>
    </location>
</feature>
<dbReference type="InterPro" id="IPR028088">
    <property type="entry name" value="Spt6_HTH_DNA-bd_dom"/>
</dbReference>
<dbReference type="SUPFAM" id="SSF47781">
    <property type="entry name" value="RuvA domain 2-like"/>
    <property type="match status" value="2"/>
</dbReference>
<dbReference type="InterPro" id="IPR017072">
    <property type="entry name" value="TF_Spt6"/>
</dbReference>
<keyword evidence="14" id="KW-1185">Reference proteome</keyword>
<dbReference type="InterPro" id="IPR023319">
    <property type="entry name" value="Tex-like_HTH_dom_sf"/>
</dbReference>
<protein>
    <recommendedName>
        <fullName evidence="4 10">Transcription elongation factor Spt6</fullName>
    </recommendedName>
</protein>
<dbReference type="Gene3D" id="3.30.420.140">
    <property type="entry name" value="YqgF/RNase H-like domain"/>
    <property type="match status" value="1"/>
</dbReference>
<dbReference type="SUPFAM" id="SSF50249">
    <property type="entry name" value="Nucleic acid-binding proteins"/>
    <property type="match status" value="1"/>
</dbReference>
<dbReference type="InterPro" id="IPR049540">
    <property type="entry name" value="Spt6-like_S1"/>
</dbReference>
<dbReference type="InterPro" id="IPR055179">
    <property type="entry name" value="Tex-like_central_region"/>
</dbReference>
<dbReference type="Pfam" id="PF22706">
    <property type="entry name" value="Tex_central_region"/>
    <property type="match status" value="1"/>
</dbReference>
<dbReference type="InterPro" id="IPR000980">
    <property type="entry name" value="SH2"/>
</dbReference>
<dbReference type="FunFam" id="1.10.150.850:FF:000001">
    <property type="entry name" value="Transcription elongation factor spt6"/>
    <property type="match status" value="1"/>
</dbReference>
<dbReference type="InterPro" id="IPR023323">
    <property type="entry name" value="Tex-like_dom_sf"/>
</dbReference>
<dbReference type="InterPro" id="IPR012340">
    <property type="entry name" value="NA-bd_OB-fold"/>
</dbReference>
<dbReference type="InterPro" id="IPR010994">
    <property type="entry name" value="RuvA_2-like"/>
</dbReference>
<dbReference type="Proteomes" id="UP000623467">
    <property type="component" value="Unassembled WGS sequence"/>
</dbReference>
<feature type="compositionally biased region" description="Acidic residues" evidence="11">
    <location>
        <begin position="138"/>
        <end position="147"/>
    </location>
</feature>
<organism evidence="13 14">
    <name type="scientific">Mycena sanguinolenta</name>
    <dbReference type="NCBI Taxonomy" id="230812"/>
    <lineage>
        <taxon>Eukaryota</taxon>
        <taxon>Fungi</taxon>
        <taxon>Dikarya</taxon>
        <taxon>Basidiomycota</taxon>
        <taxon>Agaricomycotina</taxon>
        <taxon>Agaricomycetes</taxon>
        <taxon>Agaricomycetidae</taxon>
        <taxon>Agaricales</taxon>
        <taxon>Marasmiineae</taxon>
        <taxon>Mycenaceae</taxon>
        <taxon>Mycena</taxon>
    </lineage>
</organism>
<dbReference type="CDD" id="cd09928">
    <property type="entry name" value="SH2_Cterm_SPT6_like"/>
    <property type="match status" value="1"/>
</dbReference>
<keyword evidence="7 10" id="KW-0804">Transcription</keyword>
<dbReference type="Pfam" id="PF14633">
    <property type="entry name" value="SH2_2"/>
    <property type="match status" value="1"/>
</dbReference>
<keyword evidence="5" id="KW-0158">Chromosome</keyword>
<feature type="compositionally biased region" description="Acidic residues" evidence="11">
    <location>
        <begin position="35"/>
        <end position="45"/>
    </location>
</feature>
<keyword evidence="13" id="KW-0251">Elongation factor</keyword>
<evidence type="ECO:0000256" key="2">
    <source>
        <dbReference type="ARBA" id="ARBA00004286"/>
    </source>
</evidence>
<evidence type="ECO:0000256" key="8">
    <source>
        <dbReference type="ARBA" id="ARBA00023242"/>
    </source>
</evidence>
<dbReference type="GO" id="GO:0034728">
    <property type="term" value="P:nucleosome organization"/>
    <property type="evidence" value="ECO:0007669"/>
    <property type="project" value="TreeGrafter"/>
</dbReference>
<evidence type="ECO:0000256" key="9">
    <source>
        <dbReference type="ARBA" id="ARBA00093389"/>
    </source>
</evidence>
<dbReference type="Gene3D" id="1.10.150.850">
    <property type="entry name" value="Spt6, helix-hairpin-helix domain"/>
    <property type="match status" value="1"/>
</dbReference>
<accession>A0A8H7D8L5</accession>
<evidence type="ECO:0000313" key="14">
    <source>
        <dbReference type="Proteomes" id="UP000623467"/>
    </source>
</evidence>
<dbReference type="GO" id="GO:0031491">
    <property type="term" value="F:nucleosome binding"/>
    <property type="evidence" value="ECO:0007669"/>
    <property type="project" value="TreeGrafter"/>
</dbReference>
<dbReference type="InterPro" id="IPR003029">
    <property type="entry name" value="S1_domain"/>
</dbReference>
<dbReference type="Pfam" id="PF14639">
    <property type="entry name" value="YqgF"/>
    <property type="match status" value="1"/>
</dbReference>
<comment type="function">
    <text evidence="10">Plays a role in maintenance of chromatin structure during RNA polymerase II transcription elongation thereby repressing transcription initiation from cryptic promoters. Mediates the reassembly of nucleosomes onto the promoters of at least a selected set of genes during repression; the nucleosome reassembly is essential for transcriptional repression.</text>
</comment>
<dbReference type="InterPro" id="IPR012337">
    <property type="entry name" value="RNaseH-like_sf"/>
</dbReference>
<feature type="region of interest" description="Disordered" evidence="11">
    <location>
        <begin position="1"/>
        <end position="190"/>
    </location>
</feature>
<dbReference type="SUPFAM" id="SSF53098">
    <property type="entry name" value="Ribonuclease H-like"/>
    <property type="match status" value="1"/>
</dbReference>
<dbReference type="Pfam" id="PF17674">
    <property type="entry name" value="HHH_9"/>
    <property type="match status" value="1"/>
</dbReference>
<dbReference type="GO" id="GO:0008023">
    <property type="term" value="C:transcription elongation factor complex"/>
    <property type="evidence" value="ECO:0007669"/>
    <property type="project" value="TreeGrafter"/>
</dbReference>
<comment type="similarity">
    <text evidence="3 10">Belongs to the SPT6 family.</text>
</comment>
<dbReference type="Pfam" id="PF14635">
    <property type="entry name" value="HHH_7"/>
    <property type="match status" value="1"/>
</dbReference>
<feature type="compositionally biased region" description="Acidic residues" evidence="11">
    <location>
        <begin position="162"/>
        <end position="184"/>
    </location>
</feature>
<evidence type="ECO:0000256" key="5">
    <source>
        <dbReference type="ARBA" id="ARBA00022454"/>
    </source>
</evidence>
<dbReference type="CDD" id="cd09918">
    <property type="entry name" value="SH2_Nterm_SPT6_like"/>
    <property type="match status" value="1"/>
</dbReference>
<feature type="domain" description="S1 motif" evidence="12">
    <location>
        <begin position="1116"/>
        <end position="1182"/>
    </location>
</feature>
<evidence type="ECO:0000256" key="10">
    <source>
        <dbReference type="PIRNR" id="PIRNR036947"/>
    </source>
</evidence>
<dbReference type="Gene3D" id="1.10.10.2740">
    <property type="entry name" value="Spt6, Death-like domain"/>
    <property type="match status" value="1"/>
</dbReference>
<dbReference type="InterPro" id="IPR036860">
    <property type="entry name" value="SH2_dom_sf"/>
</dbReference>
<dbReference type="GO" id="GO:0005694">
    <property type="term" value="C:chromosome"/>
    <property type="evidence" value="ECO:0007669"/>
    <property type="project" value="UniProtKB-SubCell"/>
</dbReference>
<dbReference type="PROSITE" id="PS50126">
    <property type="entry name" value="S1"/>
    <property type="match status" value="1"/>
</dbReference>
<reference evidence="13" key="1">
    <citation type="submission" date="2020-05" db="EMBL/GenBank/DDBJ databases">
        <title>Mycena genomes resolve the evolution of fungal bioluminescence.</title>
        <authorList>
            <person name="Tsai I.J."/>
        </authorList>
    </citation>
    <scope>NUCLEOTIDE SEQUENCE</scope>
    <source>
        <strain evidence="13">160909Yilan</strain>
    </source>
</reference>
<dbReference type="Gene3D" id="1.10.10.650">
    <property type="entry name" value="RuvA domain 2-like"/>
    <property type="match status" value="1"/>
</dbReference>
<dbReference type="GO" id="GO:0003677">
    <property type="term" value="F:DNA binding"/>
    <property type="evidence" value="ECO:0007669"/>
    <property type="project" value="InterPro"/>
</dbReference>
<dbReference type="InterPro" id="IPR035019">
    <property type="entry name" value="Spt6_SH2_N"/>
</dbReference>
<evidence type="ECO:0000256" key="7">
    <source>
        <dbReference type="ARBA" id="ARBA00023163"/>
    </source>
</evidence>
<evidence type="ECO:0000256" key="11">
    <source>
        <dbReference type="SAM" id="MobiDB-lite"/>
    </source>
</evidence>
<evidence type="ECO:0000256" key="3">
    <source>
        <dbReference type="ARBA" id="ARBA00009253"/>
    </source>
</evidence>
<dbReference type="Gene3D" id="3.30.505.10">
    <property type="entry name" value="SH2 domain"/>
    <property type="match status" value="2"/>
</dbReference>
<gene>
    <name evidence="13" type="ORF">MSAN_01007000</name>
</gene>
<dbReference type="InterPro" id="IPR037027">
    <property type="entry name" value="YqgF/RNaseH-like_dom_sf"/>
</dbReference>
<dbReference type="InterPro" id="IPR028231">
    <property type="entry name" value="Spt6_YqgF"/>
</dbReference>
<evidence type="ECO:0000256" key="6">
    <source>
        <dbReference type="ARBA" id="ARBA00022999"/>
    </source>
</evidence>
<dbReference type="GO" id="GO:0140673">
    <property type="term" value="P:transcription elongation-coupled chromatin remodeling"/>
    <property type="evidence" value="ECO:0007669"/>
    <property type="project" value="InterPro"/>
</dbReference>
<dbReference type="InterPro" id="IPR035420">
    <property type="entry name" value="Spt6_SH2"/>
</dbReference>
<dbReference type="InterPro" id="IPR042066">
    <property type="entry name" value="Spt6_death-like"/>
</dbReference>
<dbReference type="Pfam" id="PF14632">
    <property type="entry name" value="SPT6_acidic"/>
    <property type="match status" value="1"/>
</dbReference>
<evidence type="ECO:0000313" key="13">
    <source>
        <dbReference type="EMBL" id="KAF7363507.1"/>
    </source>
</evidence>
<proteinExistence type="inferred from homology"/>
<comment type="caution">
    <text evidence="13">The sequence shown here is derived from an EMBL/GenBank/DDBJ whole genome shotgun (WGS) entry which is preliminary data.</text>
</comment>
<comment type="function">
    <text evidence="9">Histone H3-H4 chaperone that plays a role in maintenance of chromatin structure during RNA polymerase II transcription elongation thereby repressing transcription initiation from cryptic promoters. Mediates the reassembly of nucleosomes onto the promoters of at least a selected set of genes during repression; the nucleosome reassembly is essential for transcriptional repression. Essential for viability.</text>
</comment>
<sequence>MASTSIDPIVPDDPMEGSGGEEEGEGDVVMPGADDSSEEEEEDEEEARKIREGFIVDEDEDEEEDEDEDHRRRRKRARHRRRQEEDEALEDDDLALLEENTGGSFKKKNRRLTRLRRGHDSESPPVASSSRRRNVVESSDDDLDNDEPQPQAQDHLNIWGKDDEDEDEEPDIDDFVVYSDDPDAPDDRDRDARRLQHKINLDKRKKARARPELVGIDALAWDEIHDVFGDGHDYDWALVDDDEILGEEEAAPKLETKFGDVFEPSQLRALFLTDDDDLIRAQDIPERMQLSSSTLSDSPISAPIITFDQEDVNLAAEWVTPRLSQKKYMEFFGPNGTNKSLGTQLVTAVTFVLRQLFVDNVEVPYVWHHRRDYISHFDATGMRARIELLNLAELWRIYALGQKFRSLLERRRALTQAYTRLQVADSYYEDEILPKVESVDMVADTSEWLSMKYKDKKQDESQFRFHDDDEAQEATVKRKMPSRISAYEVAKKSVIAKLAQGFGLEAHEVVLNFLANDRVHFVRDQELSPLVYAEQFASPDPLRALPAEELLRRARMIMATELGKDPLLRDHMRKLFRDEARVSVEPTEHGVSKISEFDHYFSFKYLHQKPVKELLDTSQFLLMLEAEAKNLITITIFLPPDSKASFERRLSDALASDNFSEAAKAWNEQGYLVVQEVLDQHLIPLGVKWAREYIREEAEDAMAARLSNQLRQRIDVAPFKVHGMKEDTPSVLAVSWGKGDPHKDAITLVFLDPRGRMREQTKLDNLVDTEMRDEFMDLLRRRKPDVIGVGGFTMATAKLSARIKEIVRDLGNSYSDPEQTQPPPVVYVRDDVARLYQHSQRAAAEFSAYSLITKYCVGLARYLQDPVTEHAALGPDIDLITVLDPVDQQLIPKEKRLLTCERAIIDVVNKVGVDINRAVADSYYQTLLPFVCGLGPRKAQHLVRTIERQGENIGNREQFIKAGLLSKTLFINAAGFLRISQQEDLKSGKLRPDDEHAPDPLDDTRIHPEDYELARKMAMDALEYDEEDVQDKHPSWVVGGIMEDRDSEKKLSELNLDEFAVSLYEANDDRKRHTLNVIRDELSRPYAEQRDPYPPVSGWDVLTMLSGETPESLATGLILTAVVFRTKSQFVSVRLESGVEGVISPSFLGDKEPAKGQTVSAYVINVQTIIDADSFFVELSMRPSDIMAGDTKARAKHTDKYWDQPRYDKDTEMLQRKKRAEVGRSRRVIKHPNFHNFNTSQAEAYLDKQQRGDVVIRPSSKGSDHLAVTWKVDDQLYQHIDVTELNADPTGQTIGGTLIVDSTHSYADLDELIVNHVQAMTRKVEELMAHERFKPGSEDDLHLFLKNSLAANPAKSMYGFSLNRKKPGHFSLCFLANKNSVVQTWPVRVTPEAYYLYDAAALGVPELCDAFKVRHLHESQNQQASAAGGKTPFGAGTRTPARPGNATPGHMSVRQPARTPNPYSGGTTPGRYGGATPAPFPPAVPQAPVYGFAPPPPQPSYGYQTPSHRPPFPPSGQPPLPAGMNPARAAMIQQSGWGGT</sequence>
<dbReference type="InterPro" id="IPR041692">
    <property type="entry name" value="HHH_9"/>
</dbReference>
<feature type="compositionally biased region" description="Acidic residues" evidence="11">
    <location>
        <begin position="55"/>
        <end position="68"/>
    </location>
</feature>
<feature type="compositionally biased region" description="Pro residues" evidence="11">
    <location>
        <begin position="1508"/>
        <end position="1521"/>
    </location>
</feature>
<dbReference type="Pfam" id="PF14641">
    <property type="entry name" value="HTH_44"/>
    <property type="match status" value="1"/>
</dbReference>
<dbReference type="PANTHER" id="PTHR10145:SF6">
    <property type="entry name" value="TRANSCRIPTION ELONGATION FACTOR SPT6"/>
    <property type="match status" value="1"/>
</dbReference>
<dbReference type="GO" id="GO:0042393">
    <property type="term" value="F:histone binding"/>
    <property type="evidence" value="ECO:0007669"/>
    <property type="project" value="TreeGrafter"/>
</dbReference>
<evidence type="ECO:0000259" key="12">
    <source>
        <dbReference type="PROSITE" id="PS50126"/>
    </source>
</evidence>
<dbReference type="PANTHER" id="PTHR10145">
    <property type="entry name" value="TRANSCRIPTION ELONGATION FACTOR SPT6"/>
    <property type="match status" value="1"/>
</dbReference>
<dbReference type="Pfam" id="PF21710">
    <property type="entry name" value="Spt6_S1"/>
    <property type="match status" value="1"/>
</dbReference>
<evidence type="ECO:0000256" key="4">
    <source>
        <dbReference type="ARBA" id="ARBA00020248"/>
    </source>
</evidence>
<name>A0A8H7D8L5_9AGAR</name>
<keyword evidence="6" id="KW-0727">SH2 domain</keyword>
<feature type="region of interest" description="Disordered" evidence="11">
    <location>
        <begin position="1420"/>
        <end position="1540"/>
    </location>
</feature>
<keyword evidence="13" id="KW-0648">Protein biosynthesis</keyword>
<dbReference type="Gene3D" id="1.10.3500.10">
    <property type="entry name" value="Tex N-terminal region-like"/>
    <property type="match status" value="1"/>
</dbReference>
<dbReference type="EMBL" id="JACAZH010000007">
    <property type="protein sequence ID" value="KAF7363507.1"/>
    <property type="molecule type" value="Genomic_DNA"/>
</dbReference>